<protein>
    <submittedName>
        <fullName evidence="1">Ptges2 protein</fullName>
    </submittedName>
</protein>
<proteinExistence type="predicted"/>
<dbReference type="Proteomes" id="UP000604046">
    <property type="component" value="Unassembled WGS sequence"/>
</dbReference>
<sequence>MSYGEVLPQPPHCDQEFFVVETHPALLHPLEVPPGLADFTVVVARVGADESLMASALLVGVFLTVDQLKADYARALVKHVHPEASEESRLAMIEAIMGRHWLRFGGEDGVWLVDSDCIVEAMSKALGLESQLKDPEIQRWRSWARESLVRHVTLNINRSLASAWQGYSYIDSFDPFRWSTSSF</sequence>
<name>A0A812GJC3_9DINO</name>
<dbReference type="EMBL" id="CAJNDS010000045">
    <property type="protein sequence ID" value="CAE6932095.1"/>
    <property type="molecule type" value="Genomic_DNA"/>
</dbReference>
<keyword evidence="2" id="KW-1185">Reference proteome</keyword>
<gene>
    <name evidence="1" type="primary">ptges2</name>
    <name evidence="1" type="ORF">SNAT2548_LOCUS877</name>
</gene>
<accession>A0A812GJC3</accession>
<reference evidence="1" key="1">
    <citation type="submission" date="2021-02" db="EMBL/GenBank/DDBJ databases">
        <authorList>
            <person name="Dougan E. K."/>
            <person name="Rhodes N."/>
            <person name="Thang M."/>
            <person name="Chan C."/>
        </authorList>
    </citation>
    <scope>NUCLEOTIDE SEQUENCE</scope>
</reference>
<organism evidence="1 2">
    <name type="scientific">Symbiodinium natans</name>
    <dbReference type="NCBI Taxonomy" id="878477"/>
    <lineage>
        <taxon>Eukaryota</taxon>
        <taxon>Sar</taxon>
        <taxon>Alveolata</taxon>
        <taxon>Dinophyceae</taxon>
        <taxon>Suessiales</taxon>
        <taxon>Symbiodiniaceae</taxon>
        <taxon>Symbiodinium</taxon>
    </lineage>
</organism>
<evidence type="ECO:0000313" key="1">
    <source>
        <dbReference type="EMBL" id="CAE6932095.1"/>
    </source>
</evidence>
<comment type="caution">
    <text evidence="1">The sequence shown here is derived from an EMBL/GenBank/DDBJ whole genome shotgun (WGS) entry which is preliminary data.</text>
</comment>
<dbReference type="AlphaFoldDB" id="A0A812GJC3"/>
<dbReference type="OrthoDB" id="428347at2759"/>
<evidence type="ECO:0000313" key="2">
    <source>
        <dbReference type="Proteomes" id="UP000604046"/>
    </source>
</evidence>
<dbReference type="SUPFAM" id="SSF47616">
    <property type="entry name" value="GST C-terminal domain-like"/>
    <property type="match status" value="1"/>
</dbReference>
<dbReference type="InterPro" id="IPR036282">
    <property type="entry name" value="Glutathione-S-Trfase_C_sf"/>
</dbReference>
<dbReference type="Gene3D" id="1.20.1050.10">
    <property type="match status" value="1"/>
</dbReference>